<dbReference type="Pfam" id="PF11307">
    <property type="entry name" value="DUF3109"/>
    <property type="match status" value="1"/>
</dbReference>
<evidence type="ECO:0000313" key="2">
    <source>
        <dbReference type="EMBL" id="MBK9718487.1"/>
    </source>
</evidence>
<dbReference type="EMBL" id="JADKFW010000010">
    <property type="protein sequence ID" value="MBK9718487.1"/>
    <property type="molecule type" value="Genomic_DNA"/>
</dbReference>
<evidence type="ECO:0000313" key="3">
    <source>
        <dbReference type="Proteomes" id="UP000808349"/>
    </source>
</evidence>
<sequence length="196" mass="22161">MIAIQDKLVSEDILDHYFLCKLDACKGACCWEGDLGAPLDLSELKIIDQVLPIVKTYLSEESIHRIETHGAYENYEGQDSFSTQLLSHGPCVFMTTDDNGIAGCAFEQAFRDGKTDFKKPISCHLYPIRVIERPEQGFTAVNYDRWDICNPACQEGKDKQLPLYQFLKEAIIRKFGEAFYEELSSAADYVKANPNS</sequence>
<comment type="caution">
    <text evidence="2">The sequence shown here is derived from an EMBL/GenBank/DDBJ whole genome shotgun (WGS) entry which is preliminary data.</text>
</comment>
<name>A0A9D7S9K6_9BACT</name>
<reference evidence="2 3" key="1">
    <citation type="submission" date="2020-10" db="EMBL/GenBank/DDBJ databases">
        <title>Connecting structure to function with the recovery of over 1000 high-quality activated sludge metagenome-assembled genomes encoding full-length rRNA genes using long-read sequencing.</title>
        <authorList>
            <person name="Singleton C.M."/>
            <person name="Petriglieri F."/>
            <person name="Kristensen J.M."/>
            <person name="Kirkegaard R.H."/>
            <person name="Michaelsen T.Y."/>
            <person name="Andersen M.H."/>
            <person name="Karst S.M."/>
            <person name="Dueholm M.S."/>
            <person name="Nielsen P.H."/>
            <person name="Albertsen M."/>
        </authorList>
    </citation>
    <scope>NUCLEOTIDE SEQUENCE [LARGE SCALE GENOMIC DNA]</scope>
    <source>
        <strain evidence="2">Ribe_18-Q3-R11-54_BAT3C.373</strain>
    </source>
</reference>
<comment type="similarity">
    <text evidence="1">Belongs to the Rv0495c family.</text>
</comment>
<protein>
    <submittedName>
        <fullName evidence="2">DUF3109 family protein</fullName>
    </submittedName>
</protein>
<evidence type="ECO:0000256" key="1">
    <source>
        <dbReference type="ARBA" id="ARBA00093770"/>
    </source>
</evidence>
<gene>
    <name evidence="2" type="ORF">IPO85_13440</name>
</gene>
<dbReference type="Proteomes" id="UP000808349">
    <property type="component" value="Unassembled WGS sequence"/>
</dbReference>
<proteinExistence type="inferred from homology"/>
<accession>A0A9D7S9K6</accession>
<dbReference type="InterPro" id="IPR021458">
    <property type="entry name" value="Rv0495c"/>
</dbReference>
<organism evidence="2 3">
    <name type="scientific">Candidatus Defluviibacterium haderslevense</name>
    <dbReference type="NCBI Taxonomy" id="2981993"/>
    <lineage>
        <taxon>Bacteria</taxon>
        <taxon>Pseudomonadati</taxon>
        <taxon>Bacteroidota</taxon>
        <taxon>Saprospiria</taxon>
        <taxon>Saprospirales</taxon>
        <taxon>Saprospiraceae</taxon>
        <taxon>Candidatus Defluviibacterium</taxon>
    </lineage>
</organism>
<dbReference type="AlphaFoldDB" id="A0A9D7S9K6"/>